<reference evidence="1 2" key="1">
    <citation type="submission" date="2015-04" db="EMBL/GenBank/DDBJ databases">
        <title>Draft genome of the roundworm Trichinella nativa.</title>
        <authorList>
            <person name="Mitreva M."/>
        </authorList>
    </citation>
    <scope>NUCLEOTIDE SEQUENCE [LARGE SCALE GENOMIC DNA]</scope>
    <source>
        <strain evidence="1 2">ISS45</strain>
    </source>
</reference>
<dbReference type="AlphaFoldDB" id="A0A1Y3EGP2"/>
<feature type="non-terminal residue" evidence="1">
    <location>
        <position position="183"/>
    </location>
</feature>
<evidence type="ECO:0000313" key="1">
    <source>
        <dbReference type="EMBL" id="OUC44304.1"/>
    </source>
</evidence>
<accession>A0A1Y3EGP2</accession>
<protein>
    <submittedName>
        <fullName evidence="1">Uncharacterized protein</fullName>
    </submittedName>
</protein>
<proteinExistence type="predicted"/>
<evidence type="ECO:0000313" key="2">
    <source>
        <dbReference type="Proteomes" id="UP000243006"/>
    </source>
</evidence>
<comment type="caution">
    <text evidence="1">The sequence shown here is derived from an EMBL/GenBank/DDBJ whole genome shotgun (WGS) entry which is preliminary data.</text>
</comment>
<dbReference type="Proteomes" id="UP000243006">
    <property type="component" value="Unassembled WGS sequence"/>
</dbReference>
<feature type="non-terminal residue" evidence="1">
    <location>
        <position position="1"/>
    </location>
</feature>
<name>A0A1Y3EGP2_9BILA</name>
<organism evidence="1 2">
    <name type="scientific">Trichinella nativa</name>
    <dbReference type="NCBI Taxonomy" id="6335"/>
    <lineage>
        <taxon>Eukaryota</taxon>
        <taxon>Metazoa</taxon>
        <taxon>Ecdysozoa</taxon>
        <taxon>Nematoda</taxon>
        <taxon>Enoplea</taxon>
        <taxon>Dorylaimia</taxon>
        <taxon>Trichinellida</taxon>
        <taxon>Trichinellidae</taxon>
        <taxon>Trichinella</taxon>
    </lineage>
</organism>
<dbReference type="EMBL" id="LVZM01012784">
    <property type="protein sequence ID" value="OUC44304.1"/>
    <property type="molecule type" value="Genomic_DNA"/>
</dbReference>
<sequence length="183" mass="20459">QQQQLDDHVEKVNTAFSPQLLQEEGAKVAGCKKSTDVVDAGVIRYDRPPSSSQDVVDQSDLAGSVEFASPTNRNFASQPLVSVLTYRDDFDVLDDHGTGIDLLSSASHSKLDFVSWNRTRIVGPEQNILRLTRTAHYWITPRFGDEKQNLKVTITRLNKVEKLDVTIEEKDDAVMVKFVPTTV</sequence>
<gene>
    <name evidence="1" type="ORF">D917_09239</name>
</gene>